<keyword evidence="2" id="KW-1185">Reference proteome</keyword>
<gene>
    <name evidence="1" type="ORF">C6570_05070</name>
</gene>
<reference evidence="1 2" key="1">
    <citation type="submission" date="2018-03" db="EMBL/GenBank/DDBJ databases">
        <title>Genome sequencing of Ottowia sp.</title>
        <authorList>
            <person name="Kim S.-J."/>
            <person name="Heo J."/>
            <person name="Kwon S.-W."/>
        </authorList>
    </citation>
    <scope>NUCLEOTIDE SEQUENCE [LARGE SCALE GENOMIC DNA]</scope>
    <source>
        <strain evidence="1 2">KADR8-3</strain>
    </source>
</reference>
<accession>A0A2S0MCS5</accession>
<sequence length="1061" mass="112187">MPSVQRYLSGRDNLVRTAALTASSVRPSTALERIAAQRLGGGRARLAGAYTGHEAARIDVEVVAAGGIPRASVPQFVGVGNGQLLVQGVDAAAALQSFTLTLYDLGIATEHAGLDVREVRLRARTPGAPGNSIRISVEPQLTRSATNWALLAEWSSSTARQSGVQWDFGGLPLNAKQELDGNSPRIVFGADPQVYRPFREYKDGDWQFGLSPALQRNVPAGTPVLSVSGGYVVTVTDGITTETFGDTTAAQPEIQSFYQLLLALQASALVEVAGVVAADRVVGGQASIDVPLRTQAWLLSLSGKTAAIADVAVPGGAPTQAVTVRCINDDIAGAERWSVFGDVSGALPVATTGVPYTSAAALFTVPRIDPAAVGSGRWSFTFTPISRGETEGLPSVCLRPFRLGRNAVARNVTFRYQLRPPPDCSCNDMPTPRLSLKCLGLDTTGGEAMALDAAVQSRLTGLYAWRSDFHESNFSKYYVPPKDLDYADAVTRAFSDCLQEVFEAAAALAEWDAAFTDMQADMVDLAGAAFNNYAGANLPDAVPHLTDQATAGTAFGAQTPLPSAYRPDAGGISETPMPQTLSNAVEQLVRRYTARMDHCRTLAGIVPKSDSSGADAGGCWIDHGDSAWWADPEGHYLPAFTNQPYISARRDPETGRAYSTMEFGFGLVAACPERLKIGDEITVRIESVDGDKPYKVGDEAVIQTIGAGPAWLAGGVDGTDEQRWRVAARAAGALADYVVPTDGTAVPPYGAAGVALQMAPGGIPFALGDSFSLAVEAGQFRWRKDGSVWTAPADIPADGQAPLADGITAHFDPGAAPSFVPGDAYQFLVHQPWAASHVQSAQAASWGWSGPAATMLIDFGAPQPLGAVGLARYGLPASASVTVALSADGAAWSAPLVMDMSRAVSVVMFGAIARYLRLTVANAEGGHIGWIWAGQPMLTDHHASSCQRRRQWAATRGDGWNAASMYAGVGEGWSLGWSSNDWSASRLLEADVVKLFALLDWAQQADEPLLFVPHFQHAKDACLVRFKADALEVGDKNEYQADDDGHRYMSAALELDPVYAA</sequence>
<dbReference type="OrthoDB" id="8821269at2"/>
<organism evidence="1 2">
    <name type="scientific">Ottowia oryzae</name>
    <dbReference type="NCBI Taxonomy" id="2109914"/>
    <lineage>
        <taxon>Bacteria</taxon>
        <taxon>Pseudomonadati</taxon>
        <taxon>Pseudomonadota</taxon>
        <taxon>Betaproteobacteria</taxon>
        <taxon>Burkholderiales</taxon>
        <taxon>Comamonadaceae</taxon>
        <taxon>Ottowia</taxon>
    </lineage>
</organism>
<evidence type="ECO:0000313" key="1">
    <source>
        <dbReference type="EMBL" id="AVO33699.1"/>
    </source>
</evidence>
<dbReference type="EMBL" id="CP027666">
    <property type="protein sequence ID" value="AVO33699.1"/>
    <property type="molecule type" value="Genomic_DNA"/>
</dbReference>
<protein>
    <submittedName>
        <fullName evidence="1">Uncharacterized protein</fullName>
    </submittedName>
</protein>
<name>A0A2S0MCS5_9BURK</name>
<evidence type="ECO:0000313" key="2">
    <source>
        <dbReference type="Proteomes" id="UP000239709"/>
    </source>
</evidence>
<proteinExistence type="predicted"/>
<dbReference type="KEGG" id="otk:C6570_05070"/>
<dbReference type="RefSeq" id="WP_106702256.1">
    <property type="nucleotide sequence ID" value="NZ_CP027666.1"/>
</dbReference>
<dbReference type="AlphaFoldDB" id="A0A2S0MCS5"/>
<dbReference type="Proteomes" id="UP000239709">
    <property type="component" value="Chromosome"/>
</dbReference>